<reference evidence="1" key="1">
    <citation type="submission" date="2022-10" db="EMBL/GenBank/DDBJ databases">
        <authorList>
            <person name="Chen Y."/>
            <person name="Dougan E. K."/>
            <person name="Chan C."/>
            <person name="Rhodes N."/>
            <person name="Thang M."/>
        </authorList>
    </citation>
    <scope>NUCLEOTIDE SEQUENCE</scope>
</reference>
<dbReference type="EMBL" id="CAMXCT030003935">
    <property type="protein sequence ID" value="CAL4794286.1"/>
    <property type="molecule type" value="Genomic_DNA"/>
</dbReference>
<name>A0A9P1GE24_9DINO</name>
<dbReference type="Pfam" id="PF05721">
    <property type="entry name" value="PhyH"/>
    <property type="match status" value="1"/>
</dbReference>
<evidence type="ECO:0000313" key="1">
    <source>
        <dbReference type="EMBL" id="CAI4006974.1"/>
    </source>
</evidence>
<keyword evidence="3" id="KW-1185">Reference proteome</keyword>
<dbReference type="Gene3D" id="2.60.120.620">
    <property type="entry name" value="q2cbj1_9rhob like domain"/>
    <property type="match status" value="1"/>
</dbReference>
<dbReference type="EMBL" id="CAMXCT010003935">
    <property type="protein sequence ID" value="CAI4006974.1"/>
    <property type="molecule type" value="Genomic_DNA"/>
</dbReference>
<dbReference type="SUPFAM" id="SSF51197">
    <property type="entry name" value="Clavaminate synthase-like"/>
    <property type="match status" value="1"/>
</dbReference>
<comment type="caution">
    <text evidence="1">The sequence shown here is derived from an EMBL/GenBank/DDBJ whole genome shotgun (WGS) entry which is preliminary data.</text>
</comment>
<protein>
    <submittedName>
        <fullName evidence="1">Uncharacterized protein</fullName>
    </submittedName>
</protein>
<accession>A0A9P1GE24</accession>
<dbReference type="Proteomes" id="UP001152797">
    <property type="component" value="Unassembled WGS sequence"/>
</dbReference>
<gene>
    <name evidence="1" type="ORF">C1SCF055_LOCUS32568</name>
</gene>
<dbReference type="OrthoDB" id="8707547at2759"/>
<reference evidence="2" key="2">
    <citation type="submission" date="2024-04" db="EMBL/GenBank/DDBJ databases">
        <authorList>
            <person name="Chen Y."/>
            <person name="Shah S."/>
            <person name="Dougan E. K."/>
            <person name="Thang M."/>
            <person name="Chan C."/>
        </authorList>
    </citation>
    <scope>NUCLEOTIDE SEQUENCE [LARGE SCALE GENOMIC DNA]</scope>
</reference>
<dbReference type="EMBL" id="CAMXCT020003935">
    <property type="protein sequence ID" value="CAL1160349.1"/>
    <property type="molecule type" value="Genomic_DNA"/>
</dbReference>
<proteinExistence type="predicted"/>
<dbReference type="AlphaFoldDB" id="A0A9P1GE24"/>
<dbReference type="InterPro" id="IPR008775">
    <property type="entry name" value="Phytyl_CoA_dOase-like"/>
</dbReference>
<organism evidence="1">
    <name type="scientific">Cladocopium goreaui</name>
    <dbReference type="NCBI Taxonomy" id="2562237"/>
    <lineage>
        <taxon>Eukaryota</taxon>
        <taxon>Sar</taxon>
        <taxon>Alveolata</taxon>
        <taxon>Dinophyceae</taxon>
        <taxon>Suessiales</taxon>
        <taxon>Symbiodiniaceae</taxon>
        <taxon>Cladocopium</taxon>
    </lineage>
</organism>
<evidence type="ECO:0000313" key="3">
    <source>
        <dbReference type="Proteomes" id="UP001152797"/>
    </source>
</evidence>
<sequence length="437" mass="47474">MLKENELNKTMVVNATILKGDRAKEEIRLERSKANFRSGRSEGYNTKLAGAAVSERFGAAALDEELRFHFDCASRCAQMTESDREAINGIYRSAGCGSGGPGSHPVCASSMEQLCVGSCGGGQQDMATFLPGAFGPGSSAVSARTFEADLEAHKSCASRCVSEGVVISASRADAAEKALETLQRCGVVQLQGAYDLKSLDRFQQAFDQLRSKDKAYKKLLDQKQLHDGRYQVYLPFTKPFSSRETIGVSDLVLEVLTMYFQMSGKGFGIDHVTVLTSSAGSGNQSLHPDVHYFKGLSVSVHTALQDVPLEMGPTFFCPCTGESLFREEWPASAAIKMTILKRKDCLAAHLAPEMTKRGTVTIYDGAMFHKAAGFPPFAKRRPTRNLTAFTWVQLHSFLPLGLQDPENPRVDHVPVRTVGSKVVGIQSSLAADCRHTG</sequence>
<evidence type="ECO:0000313" key="2">
    <source>
        <dbReference type="EMBL" id="CAL1160349.1"/>
    </source>
</evidence>